<dbReference type="InterPro" id="IPR037171">
    <property type="entry name" value="NagB/RpiA_transferase-like"/>
</dbReference>
<keyword evidence="5" id="KW-0460">Magnesium</keyword>
<dbReference type="SUPFAM" id="SSF100950">
    <property type="entry name" value="NagB/RpiA/CoA transferase-like"/>
    <property type="match status" value="1"/>
</dbReference>
<dbReference type="GO" id="GO:0005524">
    <property type="term" value="F:ATP binding"/>
    <property type="evidence" value="ECO:0007669"/>
    <property type="project" value="UniProtKB-KW"/>
</dbReference>
<protein>
    <recommendedName>
        <fullName evidence="5">5-formyltetrahydrofolate cyclo-ligase</fullName>
        <ecNumber evidence="5">6.3.3.2</ecNumber>
    </recommendedName>
</protein>
<keyword evidence="2 4" id="KW-0547">Nucleotide-binding</keyword>
<dbReference type="OrthoDB" id="9801938at2"/>
<reference evidence="6 7" key="1">
    <citation type="journal article" date="2012" name="J. Bacteriol.">
        <title>Complete Genome Sequence of Leptospirillum ferrooxidans Strain C2-3, Isolated from a Fresh Volcanic Ash Deposit on the Island of Miyake, Japan.</title>
        <authorList>
            <person name="Fujimura R."/>
            <person name="Sato Y."/>
            <person name="Nishizawa T."/>
            <person name="Oshima K."/>
            <person name="Kim S.-W."/>
            <person name="Hattori M."/>
            <person name="Kamijo T."/>
            <person name="Ohta H."/>
        </authorList>
    </citation>
    <scope>NUCLEOTIDE SEQUENCE [LARGE SCALE GENOMIC DNA]</scope>
    <source>
        <strain evidence="6 7">C2-3</strain>
    </source>
</reference>
<dbReference type="eggNOG" id="COG0212">
    <property type="taxonomic scope" value="Bacteria"/>
</dbReference>
<dbReference type="AlphaFoldDB" id="I0IN74"/>
<comment type="catalytic activity">
    <reaction evidence="5">
        <text>(6S)-5-formyl-5,6,7,8-tetrahydrofolate + ATP = (6R)-5,10-methenyltetrahydrofolate + ADP + phosphate</text>
        <dbReference type="Rhea" id="RHEA:10488"/>
        <dbReference type="ChEBI" id="CHEBI:30616"/>
        <dbReference type="ChEBI" id="CHEBI:43474"/>
        <dbReference type="ChEBI" id="CHEBI:57455"/>
        <dbReference type="ChEBI" id="CHEBI:57457"/>
        <dbReference type="ChEBI" id="CHEBI:456216"/>
        <dbReference type="EC" id="6.3.3.2"/>
    </reaction>
</comment>
<dbReference type="PIRSF" id="PIRSF006806">
    <property type="entry name" value="FTHF_cligase"/>
    <property type="match status" value="1"/>
</dbReference>
<feature type="binding site" evidence="4">
    <location>
        <begin position="159"/>
        <end position="167"/>
    </location>
    <ligand>
        <name>ATP</name>
        <dbReference type="ChEBI" id="CHEBI:30616"/>
    </ligand>
</feature>
<dbReference type="NCBIfam" id="TIGR02727">
    <property type="entry name" value="MTHFS_bact"/>
    <property type="match status" value="1"/>
</dbReference>
<dbReference type="InterPro" id="IPR024185">
    <property type="entry name" value="FTHF_cligase-like_sf"/>
</dbReference>
<organism evidence="6 7">
    <name type="scientific">Leptospirillum ferrooxidans (strain C2-3)</name>
    <dbReference type="NCBI Taxonomy" id="1162668"/>
    <lineage>
        <taxon>Bacteria</taxon>
        <taxon>Pseudomonadati</taxon>
        <taxon>Nitrospirota</taxon>
        <taxon>Nitrospiria</taxon>
        <taxon>Nitrospirales</taxon>
        <taxon>Nitrospiraceae</taxon>
        <taxon>Leptospirillum</taxon>
    </lineage>
</organism>
<dbReference type="KEGG" id="lfc:LFE_1020"/>
<dbReference type="EMBL" id="AP012342">
    <property type="protein sequence ID" value="BAM06723.1"/>
    <property type="molecule type" value="Genomic_DNA"/>
</dbReference>
<name>I0IN74_LEPFC</name>
<comment type="cofactor">
    <cofactor evidence="5">
        <name>Mg(2+)</name>
        <dbReference type="ChEBI" id="CHEBI:18420"/>
    </cofactor>
</comment>
<dbReference type="RefSeq" id="WP_014449214.1">
    <property type="nucleotide sequence ID" value="NC_017094.1"/>
</dbReference>
<evidence type="ECO:0000313" key="7">
    <source>
        <dbReference type="Proteomes" id="UP000007382"/>
    </source>
</evidence>
<evidence type="ECO:0000256" key="5">
    <source>
        <dbReference type="RuleBase" id="RU361279"/>
    </source>
</evidence>
<dbReference type="EC" id="6.3.3.2" evidence="5"/>
<keyword evidence="3 4" id="KW-0067">ATP-binding</keyword>
<dbReference type="HOGENOM" id="CLU_066245_2_2_0"/>
<evidence type="ECO:0000256" key="1">
    <source>
        <dbReference type="ARBA" id="ARBA00010638"/>
    </source>
</evidence>
<dbReference type="Proteomes" id="UP000007382">
    <property type="component" value="Chromosome"/>
</dbReference>
<reference evidence="7" key="2">
    <citation type="submission" date="2012-03" db="EMBL/GenBank/DDBJ databases">
        <title>The complete genome sequence of the pioneer microbe on fresh volcanic deposit, Leptospirillum ferrooxidans strain C2-3.</title>
        <authorList>
            <person name="Fujimura R."/>
            <person name="Sato Y."/>
            <person name="Nishizawa T."/>
            <person name="Nanba K."/>
            <person name="Oshima K."/>
            <person name="Hattori M."/>
            <person name="Kamijo T."/>
            <person name="Ohta H."/>
        </authorList>
    </citation>
    <scope>NUCLEOTIDE SEQUENCE [LARGE SCALE GENOMIC DNA]</scope>
    <source>
        <strain evidence="7">C2-3</strain>
    </source>
</reference>
<evidence type="ECO:0000256" key="2">
    <source>
        <dbReference type="ARBA" id="ARBA00022741"/>
    </source>
</evidence>
<feature type="binding site" evidence="4">
    <location>
        <begin position="22"/>
        <end position="26"/>
    </location>
    <ligand>
        <name>ATP</name>
        <dbReference type="ChEBI" id="CHEBI:30616"/>
    </ligand>
</feature>
<gene>
    <name evidence="6" type="ordered locus">LFE_1020</name>
</gene>
<keyword evidence="5" id="KW-0479">Metal-binding</keyword>
<evidence type="ECO:0000256" key="3">
    <source>
        <dbReference type="ARBA" id="ARBA00022840"/>
    </source>
</evidence>
<dbReference type="Gene3D" id="3.40.50.10420">
    <property type="entry name" value="NagB/RpiA/CoA transferase-like"/>
    <property type="match status" value="1"/>
</dbReference>
<keyword evidence="7" id="KW-1185">Reference proteome</keyword>
<dbReference type="PANTHER" id="PTHR23407:SF1">
    <property type="entry name" value="5-FORMYLTETRAHYDROFOLATE CYCLO-LIGASE"/>
    <property type="match status" value="1"/>
</dbReference>
<dbReference type="GO" id="GO:0009396">
    <property type="term" value="P:folic acid-containing compound biosynthetic process"/>
    <property type="evidence" value="ECO:0007669"/>
    <property type="project" value="TreeGrafter"/>
</dbReference>
<dbReference type="Pfam" id="PF01812">
    <property type="entry name" value="5-FTHF_cyc-lig"/>
    <property type="match status" value="1"/>
</dbReference>
<dbReference type="GO" id="GO:0035999">
    <property type="term" value="P:tetrahydrofolate interconversion"/>
    <property type="evidence" value="ECO:0007669"/>
    <property type="project" value="TreeGrafter"/>
</dbReference>
<comment type="similarity">
    <text evidence="1 5">Belongs to the 5-formyltetrahydrofolate cyclo-ligase family.</text>
</comment>
<evidence type="ECO:0000256" key="4">
    <source>
        <dbReference type="PIRSR" id="PIRSR006806-1"/>
    </source>
</evidence>
<dbReference type="PANTHER" id="PTHR23407">
    <property type="entry name" value="ATPASE INHIBITOR/5-FORMYLTETRAHYDROFOLATE CYCLO-LIGASE"/>
    <property type="match status" value="1"/>
</dbReference>
<dbReference type="STRING" id="1162668.LFE_1020"/>
<dbReference type="PATRIC" id="fig|1162668.3.peg.1181"/>
<dbReference type="InterPro" id="IPR002698">
    <property type="entry name" value="FTHF_cligase"/>
</dbReference>
<proteinExistence type="inferred from homology"/>
<dbReference type="GO" id="GO:0030272">
    <property type="term" value="F:5-formyltetrahydrofolate cyclo-ligase activity"/>
    <property type="evidence" value="ECO:0007669"/>
    <property type="project" value="UniProtKB-EC"/>
</dbReference>
<feature type="binding site" evidence="4">
    <location>
        <position position="80"/>
    </location>
    <ligand>
        <name>substrate</name>
    </ligand>
</feature>
<keyword evidence="6" id="KW-0436">Ligase</keyword>
<dbReference type="GO" id="GO:0046872">
    <property type="term" value="F:metal ion binding"/>
    <property type="evidence" value="ECO:0007669"/>
    <property type="project" value="UniProtKB-KW"/>
</dbReference>
<evidence type="ECO:0000313" key="6">
    <source>
        <dbReference type="EMBL" id="BAM06723.1"/>
    </source>
</evidence>
<accession>I0IN74</accession>
<sequence length="215" mass="24216">MAENRSDQENTATGQEILLSSKKDIRNAIIALRGLITKQERDRFSGEITRRAVSLLETRISSGHLKPGAIIHLFRSFGEEVETDFLLERIKDMGFGLVVPIVHHEENHSTLILSSVRRDTRWRPGPFQIPEPYPVVRVDPSIVSLFFLPGVAFDPGGGRIGYGKGYYDRLLSGVRPDIPKIALAFSHQVLEKVPSSKWDIPMTMILTEKETIHCD</sequence>